<feature type="domain" description="GOLD" evidence="8">
    <location>
        <begin position="1"/>
        <end position="108"/>
    </location>
</feature>
<organism evidence="9 10">
    <name type="scientific">Sphenostylis stenocarpa</name>
    <dbReference type="NCBI Taxonomy" id="92480"/>
    <lineage>
        <taxon>Eukaryota</taxon>
        <taxon>Viridiplantae</taxon>
        <taxon>Streptophyta</taxon>
        <taxon>Embryophyta</taxon>
        <taxon>Tracheophyta</taxon>
        <taxon>Spermatophyta</taxon>
        <taxon>Magnoliopsida</taxon>
        <taxon>eudicotyledons</taxon>
        <taxon>Gunneridae</taxon>
        <taxon>Pentapetalae</taxon>
        <taxon>rosids</taxon>
        <taxon>fabids</taxon>
        <taxon>Fabales</taxon>
        <taxon>Fabaceae</taxon>
        <taxon>Papilionoideae</taxon>
        <taxon>50 kb inversion clade</taxon>
        <taxon>NPAAA clade</taxon>
        <taxon>indigoferoid/millettioid clade</taxon>
        <taxon>Phaseoleae</taxon>
        <taxon>Sphenostylis</taxon>
    </lineage>
</organism>
<evidence type="ECO:0000256" key="2">
    <source>
        <dbReference type="ARBA" id="ARBA00007104"/>
    </source>
</evidence>
<evidence type="ECO:0000313" key="9">
    <source>
        <dbReference type="EMBL" id="CAJ1832914.1"/>
    </source>
</evidence>
<evidence type="ECO:0000256" key="5">
    <source>
        <dbReference type="ARBA" id="ARBA00022989"/>
    </source>
</evidence>
<reference evidence="9" key="1">
    <citation type="submission" date="2023-10" db="EMBL/GenBank/DDBJ databases">
        <authorList>
            <person name="Domelevo Entfellner J.-B."/>
        </authorList>
    </citation>
    <scope>NUCLEOTIDE SEQUENCE</scope>
</reference>
<dbReference type="Proteomes" id="UP001189624">
    <property type="component" value="Chromosome 1"/>
</dbReference>
<evidence type="ECO:0000256" key="4">
    <source>
        <dbReference type="ARBA" id="ARBA00022729"/>
    </source>
</evidence>
<comment type="subcellular location">
    <subcellularLocation>
        <location evidence="1 7">Membrane</location>
        <topology evidence="1 7">Single-pass type I membrane protein</topology>
    </subcellularLocation>
</comment>
<evidence type="ECO:0000256" key="7">
    <source>
        <dbReference type="RuleBase" id="RU003827"/>
    </source>
</evidence>
<accession>A0AA86RNC3</accession>
<dbReference type="Gramene" id="rna-AYBTSS11_LOCUS1451">
    <property type="protein sequence ID" value="CAJ1832914.1"/>
    <property type="gene ID" value="gene-AYBTSS11_LOCUS1451"/>
</dbReference>
<keyword evidence="3 7" id="KW-0812">Transmembrane</keyword>
<dbReference type="PROSITE" id="PS50866">
    <property type="entry name" value="GOLD"/>
    <property type="match status" value="1"/>
</dbReference>
<dbReference type="Gene3D" id="2.40.70.10">
    <property type="entry name" value="Acid Proteases"/>
    <property type="match status" value="1"/>
</dbReference>
<evidence type="ECO:0000259" key="8">
    <source>
        <dbReference type="PROSITE" id="PS50866"/>
    </source>
</evidence>
<evidence type="ECO:0000256" key="3">
    <source>
        <dbReference type="ARBA" id="ARBA00022692"/>
    </source>
</evidence>
<proteinExistence type="inferred from homology"/>
<keyword evidence="10" id="KW-1185">Reference proteome</keyword>
<protein>
    <recommendedName>
        <fullName evidence="8">GOLD domain-containing protein</fullName>
    </recommendedName>
</protein>
<keyword evidence="4" id="KW-0732">Signal</keyword>
<dbReference type="AlphaFoldDB" id="A0AA86RNC3"/>
<dbReference type="Pfam" id="PF01105">
    <property type="entry name" value="EMP24_GP25L"/>
    <property type="match status" value="1"/>
</dbReference>
<dbReference type="CDD" id="cd00303">
    <property type="entry name" value="retropepsin_like"/>
    <property type="match status" value="1"/>
</dbReference>
<keyword evidence="6" id="KW-0472">Membrane</keyword>
<dbReference type="EMBL" id="OY731398">
    <property type="protein sequence ID" value="CAJ1832914.1"/>
    <property type="molecule type" value="Genomic_DNA"/>
</dbReference>
<evidence type="ECO:0000313" key="10">
    <source>
        <dbReference type="Proteomes" id="UP001189624"/>
    </source>
</evidence>
<gene>
    <name evidence="9" type="ORF">AYBTSS11_LOCUS1451</name>
</gene>
<dbReference type="InterPro" id="IPR009038">
    <property type="entry name" value="GOLD_dom"/>
</dbReference>
<dbReference type="GO" id="GO:0016020">
    <property type="term" value="C:membrane"/>
    <property type="evidence" value="ECO:0007669"/>
    <property type="project" value="UniProtKB-SubCell"/>
</dbReference>
<evidence type="ECO:0000256" key="1">
    <source>
        <dbReference type="ARBA" id="ARBA00004479"/>
    </source>
</evidence>
<keyword evidence="5" id="KW-1133">Transmembrane helix</keyword>
<evidence type="ECO:0000256" key="6">
    <source>
        <dbReference type="ARBA" id="ARBA00023136"/>
    </source>
</evidence>
<name>A0AA86RNC3_9FABA</name>
<dbReference type="InterPro" id="IPR015720">
    <property type="entry name" value="Emp24-like"/>
</dbReference>
<dbReference type="InterPro" id="IPR021109">
    <property type="entry name" value="Peptidase_aspartic_dom_sf"/>
</dbReference>
<comment type="similarity">
    <text evidence="2 7">Belongs to the EMP24/GP25L family.</text>
</comment>
<dbReference type="PANTHER" id="PTHR22811">
    <property type="entry name" value="TRANSMEMBRANE EMP24 DOMAIN-CONTAINING PROTEIN"/>
    <property type="match status" value="1"/>
</dbReference>
<sequence>MVRSPYGNGYHYGDNVLSGEFSFTAAESGDYTACFSLAAPDPAETVTVEFVWKTGVAAKDWNNVAKKGQIDVKGRLGGMKVLVLVDCGASANFISKKLVNHLKLEVSEIAEFIVDVETGDKWEQLKEKRVIKGDPSLYKSQASWKAMVKTLNDKGEGFMLSYQNRSTIDMEIGFVLLKECSVFTLLVEREWEFPFSWKKNHWGGGRGIEAWEGFWETVG</sequence>